<dbReference type="InterPro" id="IPR012338">
    <property type="entry name" value="Beta-lactam/transpept-like"/>
</dbReference>
<comment type="caution">
    <text evidence="2">The sequence shown here is derived from an EMBL/GenBank/DDBJ whole genome shotgun (WGS) entry which is preliminary data.</text>
</comment>
<dbReference type="PANTHER" id="PTHR43283">
    <property type="entry name" value="BETA-LACTAMASE-RELATED"/>
    <property type="match status" value="1"/>
</dbReference>
<dbReference type="AlphaFoldDB" id="A0A9X0QY57"/>
<gene>
    <name evidence="2" type="ORF">H7965_12555</name>
</gene>
<organism evidence="2 3">
    <name type="scientific">Siccirubricoccus deserti</name>
    <dbReference type="NCBI Taxonomy" id="2013562"/>
    <lineage>
        <taxon>Bacteria</taxon>
        <taxon>Pseudomonadati</taxon>
        <taxon>Pseudomonadota</taxon>
        <taxon>Alphaproteobacteria</taxon>
        <taxon>Acetobacterales</taxon>
        <taxon>Roseomonadaceae</taxon>
        <taxon>Siccirubricoccus</taxon>
    </lineage>
</organism>
<dbReference type="Gene3D" id="3.40.710.10">
    <property type="entry name" value="DD-peptidase/beta-lactamase superfamily"/>
    <property type="match status" value="1"/>
</dbReference>
<dbReference type="InterPro" id="IPR001466">
    <property type="entry name" value="Beta-lactam-related"/>
</dbReference>
<name>A0A9X0QY57_9PROT</name>
<dbReference type="Pfam" id="PF00144">
    <property type="entry name" value="Beta-lactamase"/>
    <property type="match status" value="1"/>
</dbReference>
<sequence>MERTPDLWARIDAALRQPIDAREVPGVVAMAATERGVFYEGAFGTRNSATGPAMTLDTVFRIASMTKAVTSVAAMQLVEQGRLKLDDPVPDIDPALSAPQVLEGFDAAGAPRLRPARRKITLRHLLTHTAGFSYEQWNANTARYVKATGMPSTGTGRVASLRMPLAFEPGERWEYGVNIDWVGLIVEATSGQKLDAYFREHIFGPLGMQDSGFTISSEQRARQANWHQRQADGLLQPQPYETPFTPEFRAGGGGLYSTAGDYMTFLRAMLQGGAVGDARILQPETVALMGRNHIGDIEAGILKTTDPWRSVDVDFFPGASLKWGLGTMINLQPSRNGRSAGSLTWAGLYNTHYWIDPARRVTGLVMTQILPFGDEPAMRLYGQFERAVYKHLKTA</sequence>
<dbReference type="SUPFAM" id="SSF56601">
    <property type="entry name" value="beta-lactamase/transpeptidase-like"/>
    <property type="match status" value="1"/>
</dbReference>
<accession>A0A9X0QY57</accession>
<protein>
    <submittedName>
        <fullName evidence="2">Beta-lactamase family protein</fullName>
    </submittedName>
</protein>
<dbReference type="PANTHER" id="PTHR43283:SF3">
    <property type="entry name" value="BETA-LACTAMASE FAMILY PROTEIN (AFU_ORTHOLOGUE AFUA_5G07500)"/>
    <property type="match status" value="1"/>
</dbReference>
<feature type="domain" description="Beta-lactamase-related" evidence="1">
    <location>
        <begin position="12"/>
        <end position="377"/>
    </location>
</feature>
<dbReference type="EMBL" id="JACOMF010000012">
    <property type="protein sequence ID" value="MBC4016156.1"/>
    <property type="molecule type" value="Genomic_DNA"/>
</dbReference>
<dbReference type="Proteomes" id="UP000600101">
    <property type="component" value="Unassembled WGS sequence"/>
</dbReference>
<evidence type="ECO:0000313" key="2">
    <source>
        <dbReference type="EMBL" id="MBC4016156.1"/>
    </source>
</evidence>
<evidence type="ECO:0000313" key="3">
    <source>
        <dbReference type="Proteomes" id="UP000600101"/>
    </source>
</evidence>
<proteinExistence type="predicted"/>
<keyword evidence="3" id="KW-1185">Reference proteome</keyword>
<evidence type="ECO:0000259" key="1">
    <source>
        <dbReference type="Pfam" id="PF00144"/>
    </source>
</evidence>
<dbReference type="RefSeq" id="WP_186770921.1">
    <property type="nucleotide sequence ID" value="NZ_JACOMF010000012.1"/>
</dbReference>
<reference evidence="2" key="1">
    <citation type="submission" date="2020-08" db="EMBL/GenBank/DDBJ databases">
        <authorList>
            <person name="Hu Y."/>
            <person name="Nguyen S.V."/>
            <person name="Li F."/>
            <person name="Fanning S."/>
        </authorList>
    </citation>
    <scope>NUCLEOTIDE SEQUENCE</scope>
    <source>
        <strain evidence="2">SYSU D8009</strain>
    </source>
</reference>
<dbReference type="InterPro" id="IPR050789">
    <property type="entry name" value="Diverse_Enzym_Activities"/>
</dbReference>